<feature type="region of interest" description="Disordered" evidence="1">
    <location>
        <begin position="287"/>
        <end position="529"/>
    </location>
</feature>
<keyword evidence="3" id="KW-1185">Reference proteome</keyword>
<dbReference type="KEGG" id="mrr:Moror_13820"/>
<feature type="compositionally biased region" description="Acidic residues" evidence="1">
    <location>
        <begin position="515"/>
        <end position="529"/>
    </location>
</feature>
<proteinExistence type="predicted"/>
<feature type="compositionally biased region" description="Low complexity" evidence="1">
    <location>
        <begin position="337"/>
        <end position="351"/>
    </location>
</feature>
<reference evidence="2 3" key="1">
    <citation type="journal article" date="2014" name="BMC Genomics">
        <title>Genome and secretome analysis of the hemibiotrophic fungal pathogen, Moniliophthora roreri, which causes frosty pod rot disease of cacao: mechanisms of the biotrophic and necrotrophic phases.</title>
        <authorList>
            <person name="Meinhardt L.W."/>
            <person name="Costa G.G.L."/>
            <person name="Thomazella D.P.T."/>
            <person name="Teixeira P.J.P.L."/>
            <person name="Carazzolle M.F."/>
            <person name="Schuster S.C."/>
            <person name="Carlson J.E."/>
            <person name="Guiltinan M.J."/>
            <person name="Mieczkowski P."/>
            <person name="Farmer A."/>
            <person name="Ramaraj T."/>
            <person name="Crozier J."/>
            <person name="Davis R.E."/>
            <person name="Shao J."/>
            <person name="Melnick R.L."/>
            <person name="Pereira G.A.G."/>
            <person name="Bailey B.A."/>
        </authorList>
    </citation>
    <scope>NUCLEOTIDE SEQUENCE [LARGE SCALE GENOMIC DNA]</scope>
    <source>
        <strain evidence="2 3">MCA 2997</strain>
    </source>
</reference>
<feature type="compositionally biased region" description="Basic residues" evidence="1">
    <location>
        <begin position="202"/>
        <end position="212"/>
    </location>
</feature>
<evidence type="ECO:0000313" key="3">
    <source>
        <dbReference type="Proteomes" id="UP000017559"/>
    </source>
</evidence>
<dbReference type="STRING" id="1381753.V2X7C8"/>
<feature type="compositionally biased region" description="Polar residues" evidence="1">
    <location>
        <begin position="404"/>
        <end position="414"/>
    </location>
</feature>
<sequence length="559" mass="62958">MTIISQLPRRLDTNPGINWNTAQEKSLSRDYPFTDISQETPEQYVARTYLQFLWLPESIMPLNLLMHSLKRVNVASGSSQPEISQPHPLHALLDPLLHTPRSAANKYNVELPQILSDGGGAGEIEEAMMWYVLGYEKGDKEYETIRDTSADRDVWEDERWRKNWLQRMERREVQIQILLHLLVLSLPRPPPPRSQSLELSSVKRRKLPRKKPTQVPTTADRLEAFMDKLSTWQLMGDLNSSPARNANKFHKEEELDWMQLFYKDTVEPQFNSILPESCELLRSKIFPNSPFTDTEDEDEISRPKSSDQVTRSSSPGAPPPPKRVRTDSITSVTRHPSPALSTTSSRKSSSRPPEPRKLERTRSLSASLREEELERRRAQSVGHSSRRVLNREISMSRSFKAKAQPTTSQSQTAVKTPVEPKPATVKPESKDEGITLVEATPVKPKEARVKTLSKSFSQTQAQLQLAPSDSPTTSKRTISRVVSQTSTVVEEEEWQLPGSNSPSVLLMDGGSDTSELTDIEDDDDDDDDDDVLLGACKKVHSALLSTPTKDGGKRAIPIS</sequence>
<dbReference type="OrthoDB" id="3003917at2759"/>
<evidence type="ECO:0000256" key="1">
    <source>
        <dbReference type="SAM" id="MobiDB-lite"/>
    </source>
</evidence>
<organism evidence="2 3">
    <name type="scientific">Moniliophthora roreri (strain MCA 2997)</name>
    <name type="common">Cocoa frosty pod rot fungus</name>
    <name type="synonym">Crinipellis roreri</name>
    <dbReference type="NCBI Taxonomy" id="1381753"/>
    <lineage>
        <taxon>Eukaryota</taxon>
        <taxon>Fungi</taxon>
        <taxon>Dikarya</taxon>
        <taxon>Basidiomycota</taxon>
        <taxon>Agaricomycotina</taxon>
        <taxon>Agaricomycetes</taxon>
        <taxon>Agaricomycetidae</taxon>
        <taxon>Agaricales</taxon>
        <taxon>Marasmiineae</taxon>
        <taxon>Marasmiaceae</taxon>
        <taxon>Moniliophthora</taxon>
    </lineage>
</organism>
<dbReference type="HOGENOM" id="CLU_032496_0_0_1"/>
<accession>V2X7C8</accession>
<dbReference type="EMBL" id="AWSO01000113">
    <property type="protein sequence ID" value="ESK95088.1"/>
    <property type="molecule type" value="Genomic_DNA"/>
</dbReference>
<dbReference type="Proteomes" id="UP000017559">
    <property type="component" value="Unassembled WGS sequence"/>
</dbReference>
<dbReference type="Gene3D" id="1.20.58.2130">
    <property type="match status" value="1"/>
</dbReference>
<protein>
    <recommendedName>
        <fullName evidence="4">DNA replication regulator Sld3 C-terminal domain-containing protein</fullName>
    </recommendedName>
</protein>
<feature type="compositionally biased region" description="Polar residues" evidence="1">
    <location>
        <begin position="306"/>
        <end position="315"/>
    </location>
</feature>
<gene>
    <name evidence="2" type="ORF">Moror_13820</name>
</gene>
<evidence type="ECO:0008006" key="4">
    <source>
        <dbReference type="Google" id="ProtNLM"/>
    </source>
</evidence>
<feature type="region of interest" description="Disordered" evidence="1">
    <location>
        <begin position="190"/>
        <end position="219"/>
    </location>
</feature>
<feature type="compositionally biased region" description="Polar residues" evidence="1">
    <location>
        <begin position="452"/>
        <end position="476"/>
    </location>
</feature>
<evidence type="ECO:0000313" key="2">
    <source>
        <dbReference type="EMBL" id="ESK95088.1"/>
    </source>
</evidence>
<name>V2X7C8_MONRO</name>
<comment type="caution">
    <text evidence="2">The sequence shown here is derived from an EMBL/GenBank/DDBJ whole genome shotgun (WGS) entry which is preliminary data.</text>
</comment>
<dbReference type="AlphaFoldDB" id="V2X7C8"/>
<feature type="compositionally biased region" description="Basic and acidic residues" evidence="1">
    <location>
        <begin position="353"/>
        <end position="377"/>
    </location>
</feature>